<dbReference type="InterPro" id="IPR035992">
    <property type="entry name" value="Ricin_B-like_lectins"/>
</dbReference>
<sequence length="132" mass="15678">QSENEHICIHYDRSYGITTTKCNSSDPFQRWIWTQHSQLLHAETSKCIQQGKMFPGQMYTWHLGLEECNVSETKQRWDCDANFLVKRFLRTTSQQDTMYITYENDNDNTIVAKEQAPKNWKRYQLNSKICSS</sequence>
<evidence type="ECO:0000313" key="3">
    <source>
        <dbReference type="Proteomes" id="UP001152795"/>
    </source>
</evidence>
<dbReference type="Proteomes" id="UP001152795">
    <property type="component" value="Unassembled WGS sequence"/>
</dbReference>
<dbReference type="Gene3D" id="2.80.10.50">
    <property type="match status" value="1"/>
</dbReference>
<evidence type="ECO:0000259" key="1">
    <source>
        <dbReference type="Pfam" id="PF24562"/>
    </source>
</evidence>
<dbReference type="EMBL" id="CACRXK020019249">
    <property type="protein sequence ID" value="CAB4033441.1"/>
    <property type="molecule type" value="Genomic_DNA"/>
</dbReference>
<feature type="domain" description="Ricin B lectin" evidence="1">
    <location>
        <begin position="2"/>
        <end position="131"/>
    </location>
</feature>
<accession>A0A6S7JR29</accession>
<dbReference type="InterPro" id="IPR000772">
    <property type="entry name" value="Ricin_B_lectin"/>
</dbReference>
<dbReference type="SUPFAM" id="SSF50370">
    <property type="entry name" value="Ricin B-like lectins"/>
    <property type="match status" value="1"/>
</dbReference>
<name>A0A6S7JR29_PARCT</name>
<feature type="non-terminal residue" evidence="2">
    <location>
        <position position="132"/>
    </location>
</feature>
<feature type="non-terminal residue" evidence="2">
    <location>
        <position position="1"/>
    </location>
</feature>
<organism evidence="2 3">
    <name type="scientific">Paramuricea clavata</name>
    <name type="common">Red gorgonian</name>
    <name type="synonym">Violescent sea-whip</name>
    <dbReference type="NCBI Taxonomy" id="317549"/>
    <lineage>
        <taxon>Eukaryota</taxon>
        <taxon>Metazoa</taxon>
        <taxon>Cnidaria</taxon>
        <taxon>Anthozoa</taxon>
        <taxon>Octocorallia</taxon>
        <taxon>Malacalcyonacea</taxon>
        <taxon>Plexauridae</taxon>
        <taxon>Paramuricea</taxon>
    </lineage>
</organism>
<proteinExistence type="predicted"/>
<comment type="caution">
    <text evidence="2">The sequence shown here is derived from an EMBL/GenBank/DDBJ whole genome shotgun (WGS) entry which is preliminary data.</text>
</comment>
<dbReference type="CDD" id="cd23385">
    <property type="entry name" value="beta-trefoil_Ricin_MRC-like"/>
    <property type="match status" value="1"/>
</dbReference>
<reference evidence="2" key="1">
    <citation type="submission" date="2020-04" db="EMBL/GenBank/DDBJ databases">
        <authorList>
            <person name="Alioto T."/>
            <person name="Alioto T."/>
            <person name="Gomez Garrido J."/>
        </authorList>
    </citation>
    <scope>NUCLEOTIDE SEQUENCE</scope>
    <source>
        <strain evidence="2">A484AB</strain>
    </source>
</reference>
<dbReference type="PROSITE" id="PS50231">
    <property type="entry name" value="RICIN_B_LECTIN"/>
    <property type="match status" value="1"/>
</dbReference>
<dbReference type="AlphaFoldDB" id="A0A6S7JR29"/>
<gene>
    <name evidence="2" type="ORF">PACLA_8A000300</name>
</gene>
<evidence type="ECO:0000313" key="2">
    <source>
        <dbReference type="EMBL" id="CAB4033441.1"/>
    </source>
</evidence>
<keyword evidence="3" id="KW-1185">Reference proteome</keyword>
<dbReference type="Pfam" id="PF24562">
    <property type="entry name" value="CysR_MRC2_N"/>
    <property type="match status" value="1"/>
</dbReference>
<protein>
    <recommendedName>
        <fullName evidence="1">Ricin B lectin domain-containing protein</fullName>
    </recommendedName>
</protein>